<feature type="domain" description="FAD/NAD(P)-binding" evidence="4">
    <location>
        <begin position="208"/>
        <end position="292"/>
    </location>
</feature>
<keyword evidence="1" id="KW-0285">Flavoprotein</keyword>
<sequence>MSSPADHTTVIVGAGPAGLTAALGLARYRHPVIVVDSPRAPRNSASAGVHGHIGMDGVTPDEFRARAWRELSRYRTVERLEDEVDSVSTAPGGGFRITLGSGGSVESATVLLATGVLDVHPSGVDGFAECWGRSVIHCPFCLGEENAGGSWATLADNAHLAGLSAVAFRAWSEDTIAICPESMPGLDTARATARSGGGGDVVTGTVRRLHHRQGALYGIELADGRILERQTLVWTPPQRQQPLVQRAADELKLTVDDAGFIGVDDSQCTSVPGLYAAGDLTSRWKQSVTASTAAGAAAADAIHMSALLSAVHQ</sequence>
<evidence type="ECO:0000256" key="2">
    <source>
        <dbReference type="ARBA" id="ARBA00023002"/>
    </source>
</evidence>
<evidence type="ECO:0000256" key="3">
    <source>
        <dbReference type="ARBA" id="ARBA00048132"/>
    </source>
</evidence>
<dbReference type="SUPFAM" id="SSF51905">
    <property type="entry name" value="FAD/NAD(P)-binding domain"/>
    <property type="match status" value="1"/>
</dbReference>
<feature type="domain" description="FAD/NAD(P)-binding" evidence="4">
    <location>
        <begin position="9"/>
        <end position="134"/>
    </location>
</feature>
<evidence type="ECO:0000259" key="4">
    <source>
        <dbReference type="Pfam" id="PF07992"/>
    </source>
</evidence>
<dbReference type="InterPro" id="IPR050097">
    <property type="entry name" value="Ferredoxin-NADP_redctase_2"/>
</dbReference>
<dbReference type="AlphaFoldDB" id="Q0X0A8"/>
<name>Q0X0A8_STRLS</name>
<dbReference type="PANTHER" id="PTHR48105">
    <property type="entry name" value="THIOREDOXIN REDUCTASE 1-RELATED-RELATED"/>
    <property type="match status" value="1"/>
</dbReference>
<keyword evidence="2" id="KW-0560">Oxidoreductase</keyword>
<evidence type="ECO:0000313" key="5">
    <source>
        <dbReference type="EMBL" id="BAE98166.1"/>
    </source>
</evidence>
<reference evidence="5" key="1">
    <citation type="journal article" date="2006" name="Nat. Chem. Biol.">
        <title>Total biosynthesis of antitumor nonribosomal peptides in Escherichia coli.</title>
        <authorList>
            <person name="Watanabe K."/>
            <person name="Hotta K."/>
            <person name="Praseuth A.P."/>
            <person name="Kohketsu K."/>
            <person name="Migita A."/>
            <person name="Boddy C.N."/>
            <person name="Wang C.C.C."/>
            <person name="Oguri H."/>
            <person name="Oikawa H."/>
        </authorList>
    </citation>
    <scope>NUCLEOTIDE SEQUENCE</scope>
    <source>
        <strain evidence="5">ATCC 31180</strain>
    </source>
</reference>
<dbReference type="EMBL" id="AB211309">
    <property type="protein sequence ID" value="BAE98166.1"/>
    <property type="molecule type" value="Genomic_DNA"/>
</dbReference>
<dbReference type="Pfam" id="PF07992">
    <property type="entry name" value="Pyr_redox_2"/>
    <property type="match status" value="2"/>
</dbReference>
<dbReference type="GO" id="GO:0004791">
    <property type="term" value="F:thioredoxin-disulfide reductase (NADPH) activity"/>
    <property type="evidence" value="ECO:0007669"/>
    <property type="project" value="UniProtKB-EC"/>
</dbReference>
<gene>
    <name evidence="5" type="primary">ecm17</name>
</gene>
<dbReference type="Gene3D" id="3.50.50.60">
    <property type="entry name" value="FAD/NAD(P)-binding domain"/>
    <property type="match status" value="2"/>
</dbReference>
<dbReference type="InterPro" id="IPR036188">
    <property type="entry name" value="FAD/NAD-bd_sf"/>
</dbReference>
<accession>Q0X0A8</accession>
<organism evidence="5">
    <name type="scientific">Streptomyces lasalocidi</name>
    <name type="common">Streptomyces lasaliensis</name>
    <dbReference type="NCBI Taxonomy" id="324833"/>
    <lineage>
        <taxon>Bacteria</taxon>
        <taxon>Bacillati</taxon>
        <taxon>Actinomycetota</taxon>
        <taxon>Actinomycetes</taxon>
        <taxon>Kitasatosporales</taxon>
        <taxon>Streptomycetaceae</taxon>
        <taxon>Streptomyces</taxon>
    </lineage>
</organism>
<protein>
    <submittedName>
        <fullName evidence="5">Oxidoreductase</fullName>
    </submittedName>
</protein>
<dbReference type="BioCyc" id="MetaCyc:MONOMER-19600"/>
<comment type="catalytic activity">
    <reaction evidence="3">
        <text>[thioredoxin]-dithiol + NADP(+) = [thioredoxin]-disulfide + NADPH + H(+)</text>
        <dbReference type="Rhea" id="RHEA:20345"/>
        <dbReference type="Rhea" id="RHEA-COMP:10698"/>
        <dbReference type="Rhea" id="RHEA-COMP:10700"/>
        <dbReference type="ChEBI" id="CHEBI:15378"/>
        <dbReference type="ChEBI" id="CHEBI:29950"/>
        <dbReference type="ChEBI" id="CHEBI:50058"/>
        <dbReference type="ChEBI" id="CHEBI:57783"/>
        <dbReference type="ChEBI" id="CHEBI:58349"/>
        <dbReference type="EC" id="1.8.1.9"/>
    </reaction>
</comment>
<proteinExistence type="predicted"/>
<dbReference type="InterPro" id="IPR023753">
    <property type="entry name" value="FAD/NAD-binding_dom"/>
</dbReference>
<dbReference type="PRINTS" id="PR00368">
    <property type="entry name" value="FADPNR"/>
</dbReference>
<evidence type="ECO:0000256" key="1">
    <source>
        <dbReference type="ARBA" id="ARBA00022630"/>
    </source>
</evidence>
<dbReference type="PRINTS" id="PR00469">
    <property type="entry name" value="PNDRDTASEII"/>
</dbReference>